<proteinExistence type="predicted"/>
<sequence>MVNQNHGMPEMLIENILHRSRQFHEWELEDKRDLPNYTSPVIGPRLNPSWMDSLELQLGPVMRGIPSIFGIDGVIDDWDRKTMRMGKWVMEFLCDGLGIHVHNYFRSGVEN</sequence>
<protein>
    <submittedName>
        <fullName evidence="1">Uncharacterized protein</fullName>
    </submittedName>
</protein>
<gene>
    <name evidence="1" type="ORF">MRB53_008625</name>
</gene>
<reference evidence="1 2" key="1">
    <citation type="journal article" date="2022" name="Hortic Res">
        <title>A haplotype resolved chromosomal level avocado genome allows analysis of novel avocado genes.</title>
        <authorList>
            <person name="Nath O."/>
            <person name="Fletcher S.J."/>
            <person name="Hayward A."/>
            <person name="Shaw L.M."/>
            <person name="Masouleh A.K."/>
            <person name="Furtado A."/>
            <person name="Henry R.J."/>
            <person name="Mitter N."/>
        </authorList>
    </citation>
    <scope>NUCLEOTIDE SEQUENCE [LARGE SCALE GENOMIC DNA]</scope>
    <source>
        <strain evidence="2">cv. Hass</strain>
    </source>
</reference>
<dbReference type="Proteomes" id="UP001234297">
    <property type="component" value="Chromosome 2"/>
</dbReference>
<keyword evidence="2" id="KW-1185">Reference proteome</keyword>
<evidence type="ECO:0000313" key="2">
    <source>
        <dbReference type="Proteomes" id="UP001234297"/>
    </source>
</evidence>
<dbReference type="EMBL" id="CM056810">
    <property type="protein sequence ID" value="KAJ8646877.1"/>
    <property type="molecule type" value="Genomic_DNA"/>
</dbReference>
<comment type="caution">
    <text evidence="1">The sequence shown here is derived from an EMBL/GenBank/DDBJ whole genome shotgun (WGS) entry which is preliminary data.</text>
</comment>
<name>A0ACC2MP19_PERAE</name>
<accession>A0ACC2MP19</accession>
<organism evidence="1 2">
    <name type="scientific">Persea americana</name>
    <name type="common">Avocado</name>
    <dbReference type="NCBI Taxonomy" id="3435"/>
    <lineage>
        <taxon>Eukaryota</taxon>
        <taxon>Viridiplantae</taxon>
        <taxon>Streptophyta</taxon>
        <taxon>Embryophyta</taxon>
        <taxon>Tracheophyta</taxon>
        <taxon>Spermatophyta</taxon>
        <taxon>Magnoliopsida</taxon>
        <taxon>Magnoliidae</taxon>
        <taxon>Laurales</taxon>
        <taxon>Lauraceae</taxon>
        <taxon>Persea</taxon>
    </lineage>
</organism>
<evidence type="ECO:0000313" key="1">
    <source>
        <dbReference type="EMBL" id="KAJ8646877.1"/>
    </source>
</evidence>